<name>A0A4Z0GK58_9BACL</name>
<dbReference type="GO" id="GO:0004222">
    <property type="term" value="F:metalloendopeptidase activity"/>
    <property type="evidence" value="ECO:0007669"/>
    <property type="project" value="InterPro"/>
</dbReference>
<dbReference type="CDD" id="cd07343">
    <property type="entry name" value="M48A_Zmpste24p_like"/>
    <property type="match status" value="1"/>
</dbReference>
<evidence type="ECO:0000256" key="9">
    <source>
        <dbReference type="SAM" id="Phobius"/>
    </source>
</evidence>
<dbReference type="Pfam" id="PF01435">
    <property type="entry name" value="Peptidase_M48"/>
    <property type="match status" value="1"/>
</dbReference>
<dbReference type="PANTHER" id="PTHR10120">
    <property type="entry name" value="CAAX PRENYL PROTEASE 1"/>
    <property type="match status" value="1"/>
</dbReference>
<dbReference type="InterPro" id="IPR001915">
    <property type="entry name" value="Peptidase_M48"/>
</dbReference>
<evidence type="ECO:0000256" key="1">
    <source>
        <dbReference type="ARBA" id="ARBA00022670"/>
    </source>
</evidence>
<evidence type="ECO:0000256" key="4">
    <source>
        <dbReference type="ARBA" id="ARBA00022833"/>
    </source>
</evidence>
<feature type="domain" description="Peptidase M48" evidence="10">
    <location>
        <begin position="208"/>
        <end position="411"/>
    </location>
</feature>
<protein>
    <submittedName>
        <fullName evidence="12">M48 family peptidase</fullName>
    </submittedName>
</protein>
<dbReference type="InterPro" id="IPR032456">
    <property type="entry name" value="Peptidase_M48_N"/>
</dbReference>
<keyword evidence="2 7" id="KW-0479">Metal-binding</keyword>
<evidence type="ECO:0000259" key="10">
    <source>
        <dbReference type="Pfam" id="PF01435"/>
    </source>
</evidence>
<keyword evidence="4 7" id="KW-0862">Zinc</keyword>
<dbReference type="FunFam" id="3.30.2010.10:FF:000010">
    <property type="entry name" value="M48 family peptidase"/>
    <property type="match status" value="1"/>
</dbReference>
<dbReference type="OrthoDB" id="9781930at2"/>
<evidence type="ECO:0000256" key="8">
    <source>
        <dbReference type="RuleBase" id="RU003983"/>
    </source>
</evidence>
<reference evidence="12 13" key="1">
    <citation type="journal article" date="2015" name="Int. J. Syst. Evol. Microbiol.">
        <title>Sporolactobacillus shoreae sp. nov. and Sporolactobacillus spathodeae sp. nov., two spore-forming lactic acid bacteria isolated from tree barks in Thailand.</title>
        <authorList>
            <person name="Thamacharoensuk T."/>
            <person name="Kitahara M."/>
            <person name="Ohkuma M."/>
            <person name="Thongchul N."/>
            <person name="Tanasupawat S."/>
        </authorList>
    </citation>
    <scope>NUCLEOTIDE SEQUENCE [LARGE SCALE GENOMIC DNA]</scope>
    <source>
        <strain evidence="12 13">BK92</strain>
    </source>
</reference>
<feature type="active site" evidence="6">
    <location>
        <position position="278"/>
    </location>
</feature>
<feature type="binding site" evidence="7">
    <location>
        <position position="357"/>
    </location>
    <ligand>
        <name>Zn(2+)</name>
        <dbReference type="ChEBI" id="CHEBI:29105"/>
        <note>catalytic</note>
    </ligand>
</feature>
<feature type="binding site" evidence="7">
    <location>
        <position position="281"/>
    </location>
    <ligand>
        <name>Zn(2+)</name>
        <dbReference type="ChEBI" id="CHEBI:29105"/>
        <note>catalytic</note>
    </ligand>
</feature>
<organism evidence="12 13">
    <name type="scientific">Sporolactobacillus shoreae</name>
    <dbReference type="NCBI Taxonomy" id="1465501"/>
    <lineage>
        <taxon>Bacteria</taxon>
        <taxon>Bacillati</taxon>
        <taxon>Bacillota</taxon>
        <taxon>Bacilli</taxon>
        <taxon>Bacillales</taxon>
        <taxon>Sporolactobacillaceae</taxon>
        <taxon>Sporolactobacillus</taxon>
    </lineage>
</organism>
<evidence type="ECO:0000256" key="7">
    <source>
        <dbReference type="PIRSR" id="PIRSR627057-2"/>
    </source>
</evidence>
<comment type="caution">
    <text evidence="12">The sequence shown here is derived from an EMBL/GenBank/DDBJ whole genome shotgun (WGS) entry which is preliminary data.</text>
</comment>
<dbReference type="Pfam" id="PF16491">
    <property type="entry name" value="Peptidase_M48_N"/>
    <property type="match status" value="1"/>
</dbReference>
<feature type="binding site" evidence="7">
    <location>
        <position position="277"/>
    </location>
    <ligand>
        <name>Zn(2+)</name>
        <dbReference type="ChEBI" id="CHEBI:29105"/>
        <note>catalytic</note>
    </ligand>
</feature>
<feature type="transmembrane region" description="Helical" evidence="9">
    <location>
        <begin position="175"/>
        <end position="193"/>
    </location>
</feature>
<keyword evidence="9" id="KW-1133">Transmembrane helix</keyword>
<evidence type="ECO:0000313" key="12">
    <source>
        <dbReference type="EMBL" id="TGA97153.1"/>
    </source>
</evidence>
<keyword evidence="5 8" id="KW-0482">Metalloprotease</keyword>
<feature type="transmembrane region" description="Helical" evidence="9">
    <location>
        <begin position="63"/>
        <end position="85"/>
    </location>
</feature>
<dbReference type="GO" id="GO:0071586">
    <property type="term" value="P:CAAX-box protein processing"/>
    <property type="evidence" value="ECO:0007669"/>
    <property type="project" value="InterPro"/>
</dbReference>
<dbReference type="Gene3D" id="3.30.2010.10">
    <property type="entry name" value="Metalloproteases ('zincins'), catalytic domain"/>
    <property type="match status" value="1"/>
</dbReference>
<dbReference type="Proteomes" id="UP000298347">
    <property type="component" value="Unassembled WGS sequence"/>
</dbReference>
<keyword evidence="9" id="KW-0472">Membrane</keyword>
<proteinExistence type="inferred from homology"/>
<comment type="similarity">
    <text evidence="8">Belongs to the peptidase M48 family.</text>
</comment>
<dbReference type="InterPro" id="IPR027057">
    <property type="entry name" value="CAXX_Prtase_1"/>
</dbReference>
<feature type="transmembrane region" description="Helical" evidence="9">
    <location>
        <begin position="148"/>
        <end position="168"/>
    </location>
</feature>
<keyword evidence="13" id="KW-1185">Reference proteome</keyword>
<evidence type="ECO:0000256" key="5">
    <source>
        <dbReference type="ARBA" id="ARBA00023049"/>
    </source>
</evidence>
<keyword evidence="9" id="KW-0812">Transmembrane</keyword>
<evidence type="ECO:0000256" key="3">
    <source>
        <dbReference type="ARBA" id="ARBA00022801"/>
    </source>
</evidence>
<keyword evidence="3 8" id="KW-0378">Hydrolase</keyword>
<feature type="domain" description="CAAX prenyl protease 1 N-terminal" evidence="11">
    <location>
        <begin position="38"/>
        <end position="203"/>
    </location>
</feature>
<dbReference type="AlphaFoldDB" id="A0A4Z0GK58"/>
<sequence>MKKIGWSFMAAYGIYLVIMAAYFFIWVKAGVPPQAKGTPADPSLFMSQHQLAESARYNSWRHFISFASIPLEWGVYLFILISGFSRWLRNCSEHMSGLYLVQMLFCFAALSLISAAVFLPVDYISYRLSLHYGISVQPLQSWLRDQGIGFVVDSLIGFIGLATVFFFIRRNPRNWWLPVWLLAIPFIVFLMYLQPVVIDPLYNHFQSLPNGQLKQEILNMASEAGIPAHNVYEVDMSKQTNAMNAYVNGVGSNLRIVLWDTTVHQLSRPEVLFIMAHEMGHYVMHHILWGMAAALTGLLIGLFLAAKLLLWIVERWGPRLNLAHPGDLAALPLVLLLLATLSFAGEPAQNVVSRQFEHAADTYAIHMTQNRSAAISSFQKLSSASLGEINPPALVKWIQYDHPTMLERIDYFEHVTLKK</sequence>
<comment type="cofactor">
    <cofactor evidence="7 8">
        <name>Zn(2+)</name>
        <dbReference type="ChEBI" id="CHEBI:29105"/>
    </cofactor>
    <text evidence="7 8">Binds 1 zinc ion per subunit.</text>
</comment>
<accession>A0A4Z0GK58</accession>
<evidence type="ECO:0000256" key="6">
    <source>
        <dbReference type="PIRSR" id="PIRSR627057-1"/>
    </source>
</evidence>
<dbReference type="GO" id="GO:0046872">
    <property type="term" value="F:metal ion binding"/>
    <property type="evidence" value="ECO:0007669"/>
    <property type="project" value="UniProtKB-KW"/>
</dbReference>
<evidence type="ECO:0000259" key="11">
    <source>
        <dbReference type="Pfam" id="PF16491"/>
    </source>
</evidence>
<feature type="transmembrane region" description="Helical" evidence="9">
    <location>
        <begin position="97"/>
        <end position="119"/>
    </location>
</feature>
<keyword evidence="1 8" id="KW-0645">Protease</keyword>
<dbReference type="EMBL" id="SRJD01000016">
    <property type="protein sequence ID" value="TGA97153.1"/>
    <property type="molecule type" value="Genomic_DNA"/>
</dbReference>
<evidence type="ECO:0000313" key="13">
    <source>
        <dbReference type="Proteomes" id="UP000298347"/>
    </source>
</evidence>
<dbReference type="RefSeq" id="WP_135349244.1">
    <property type="nucleotide sequence ID" value="NZ_SRJD01000016.1"/>
</dbReference>
<feature type="transmembrane region" description="Helical" evidence="9">
    <location>
        <begin position="287"/>
        <end position="313"/>
    </location>
</feature>
<feature type="transmembrane region" description="Helical" evidence="9">
    <location>
        <begin position="7"/>
        <end position="27"/>
    </location>
</feature>
<feature type="active site" description="Proton donor" evidence="6">
    <location>
        <position position="361"/>
    </location>
</feature>
<evidence type="ECO:0000256" key="2">
    <source>
        <dbReference type="ARBA" id="ARBA00022723"/>
    </source>
</evidence>
<gene>
    <name evidence="12" type="ORF">E4665_13080</name>
</gene>